<dbReference type="EMBL" id="CP130946">
    <property type="protein sequence ID" value="XRP73265.1"/>
    <property type="molecule type" value="Genomic_DNA"/>
</dbReference>
<accession>A0ACD5IHJ8</accession>
<evidence type="ECO:0000313" key="1">
    <source>
        <dbReference type="EMBL" id="XRP73265.1"/>
    </source>
</evidence>
<dbReference type="Proteomes" id="UP001196097">
    <property type="component" value="Chromosome"/>
</dbReference>
<protein>
    <submittedName>
        <fullName evidence="1">Uncharacterized protein</fullName>
    </submittedName>
</protein>
<gene>
    <name evidence="1" type="ORF">HF292_001075</name>
</gene>
<reference evidence="1 2" key="1">
    <citation type="journal article" date="2021" name="ISME J.">
        <title>Genomic evolution of the class Acidithiobacillia: deep-branching Proteobacteria living in extreme acidic conditions.</title>
        <authorList>
            <person name="Moya-Beltran A."/>
            <person name="Beard S."/>
            <person name="Rojas-Villalobos C."/>
            <person name="Issotta F."/>
            <person name="Gallardo Y."/>
            <person name="Ulloa R."/>
            <person name="Giaveno A."/>
            <person name="Degli Esposti M."/>
            <person name="Johnson D.B."/>
            <person name="Quatrini R."/>
        </authorList>
    </citation>
    <scope>NUCLEOTIDE SEQUENCE [LARGE SCALE GENOMIC DNA]</scope>
    <source>
        <strain evidence="1 2">CF3</strain>
    </source>
</reference>
<evidence type="ECO:0000313" key="2">
    <source>
        <dbReference type="Proteomes" id="UP001196097"/>
    </source>
</evidence>
<proteinExistence type="predicted"/>
<sequence>MSSFPLRCTILGQLALGAWLILVGIGNWAHAHSAQVLSWYIAFLPLLVFLAILFFSDWLGEYVMGSWGIWEARRDLSRLADDLAVLEAWRLGGGLGVRVFLVLFWLGIFALAAFGILFLFSGVFAFTGTHAPWLHSTVETVLNIFLACLILIWSGYAAFLLFYRRKYPGPPIPADSEPKVASLSAWRKERLLRNKEEAIAFLALFHEACPEVAKPRGFPWKILLFTIPEFCWHFYRWTGGEVSLPQAASASIGLFGAGMVFFSLWRMVPWALAQTSALLHPERVSCCKYLPILRLRELAEKLAS</sequence>
<keyword evidence="2" id="KW-1185">Reference proteome</keyword>
<name>A0ACD5IHJ8_9PROT</name>
<organism evidence="1 2">
    <name type="scientific">Acidithiobacillus ferruginosus</name>
    <dbReference type="NCBI Taxonomy" id="3063951"/>
    <lineage>
        <taxon>Bacteria</taxon>
        <taxon>Pseudomonadati</taxon>
        <taxon>Pseudomonadota</taxon>
        <taxon>Acidithiobacillia</taxon>
        <taxon>Acidithiobacillales</taxon>
        <taxon>Acidithiobacillaceae</taxon>
        <taxon>Acidithiobacillus</taxon>
    </lineage>
</organism>